<dbReference type="RefSeq" id="WP_145647263.1">
    <property type="nucleotide sequence ID" value="NZ_VLLB01000001.1"/>
</dbReference>
<dbReference type="Pfam" id="PF21307">
    <property type="entry name" value="Glyco_hydro_95_C"/>
    <property type="match status" value="1"/>
</dbReference>
<evidence type="ECO:0000259" key="2">
    <source>
        <dbReference type="Pfam" id="PF14498"/>
    </source>
</evidence>
<dbReference type="InterPro" id="IPR049053">
    <property type="entry name" value="AFCA-like_C"/>
</dbReference>
<gene>
    <name evidence="5" type="ORF">IP91_00575</name>
</gene>
<dbReference type="Pfam" id="PF14498">
    <property type="entry name" value="Glyco_hyd_65N_2"/>
    <property type="match status" value="1"/>
</dbReference>
<dbReference type="Gene3D" id="2.70.98.50">
    <property type="entry name" value="putative glycoside hydrolase family protein from bacillus halodurans"/>
    <property type="match status" value="1"/>
</dbReference>
<feature type="domain" description="Alpha fucosidase A-like C-terminal" evidence="3">
    <location>
        <begin position="728"/>
        <end position="820"/>
    </location>
</feature>
<dbReference type="SUPFAM" id="SSF48208">
    <property type="entry name" value="Six-hairpin glycosidases"/>
    <property type="match status" value="1"/>
</dbReference>
<accession>A0A562RM22</accession>
<reference evidence="5 6" key="1">
    <citation type="journal article" date="2015" name="Stand. Genomic Sci.">
        <title>Genomic Encyclopedia of Bacterial and Archaeal Type Strains, Phase III: the genomes of soil and plant-associated and newly described type strains.</title>
        <authorList>
            <person name="Whitman W.B."/>
            <person name="Woyke T."/>
            <person name="Klenk H.P."/>
            <person name="Zhou Y."/>
            <person name="Lilburn T.G."/>
            <person name="Beck B.J."/>
            <person name="De Vos P."/>
            <person name="Vandamme P."/>
            <person name="Eisen J.A."/>
            <person name="Garrity G."/>
            <person name="Hugenholtz P."/>
            <person name="Kyrpides N.C."/>
        </authorList>
    </citation>
    <scope>NUCLEOTIDE SEQUENCE [LARGE SCALE GENOMIC DNA]</scope>
    <source>
        <strain evidence="5 6">CGMCC 1.10822</strain>
    </source>
</reference>
<feature type="chain" id="PRO_5022122285" evidence="1">
    <location>
        <begin position="21"/>
        <end position="829"/>
    </location>
</feature>
<sequence length="829" mass="89997">MTFLQILFLALTLATLRATAAPTPDNGALTLHYDKPADAWTEALPVGNGRLGAMVFGRPGDELLQLNEATLWSGGPVGRELNPGAFDALGKARAALARGDYQAGTDWVRKMQGPYTESYQPLGDLLIHQDLAGAVRDYRRSLDIRDGIASTSYTVNGVRYTREVFASAPGQVIVVRLSADRPRQLNLDLETRTQMRATSRVDGGAIVVAGRAPAHVDPSYVKTHAEPVIWDDPAGCRGMRFELAVRPVVRDGKVTASGSRIGIRDASEVVLLVSAATSFAGFDRCPASAGRDQHALAQGHLRRAQGQGYTALRAAHVADFRALFDRVALTLNRGEADRSALPTDRRLAEFTAGQPDAALEALYVQFGRYLLISSSRTRGAPANLQGIWNQLVRPPWSSNYTTNINLQMNYWPVESANLSELQAPLDDLLRALAVTGRDTAATYYHAPGWAAHHNADIWASSNPVGDFGDGDPKWANWAMGSAWLSRHIWEHYQYTGDLAYLRDAYPVLRDAARFTLAWLVPDAQGRLVTSPSTSPENDFYYTDAAGVQRQAAVTVGSTMDLGIARDLFENVAAASTVLGVDAGLRNEMAAATARLLPFQVGGKGQLQEWYRDVEEVDPHHRHVSQLYALHPARIISPLTTPALAAAARRTLELRGDDGTGWSLAWKVNFWARLLDGNHAYTLFRNLLRLTRPGDKHGGAYANLFDAHPPFQIDGNFAGTAGVIEMLLQSQNGELHLLPALPDAWRAGSVKGIVGRGNFVVDVDWDAGRLQAARITARRGGRCVLRTAAPVTVQGVAARSMPGTLGYTLAFDTEPGQHYEVIPAPPAGLH</sequence>
<organism evidence="5 6">
    <name type="scientific">Pseudoduganella lurida</name>
    <dbReference type="NCBI Taxonomy" id="1036180"/>
    <lineage>
        <taxon>Bacteria</taxon>
        <taxon>Pseudomonadati</taxon>
        <taxon>Pseudomonadota</taxon>
        <taxon>Betaproteobacteria</taxon>
        <taxon>Burkholderiales</taxon>
        <taxon>Oxalobacteraceae</taxon>
        <taxon>Telluria group</taxon>
        <taxon>Pseudoduganella</taxon>
    </lineage>
</organism>
<dbReference type="Pfam" id="PF22124">
    <property type="entry name" value="Glyco_hydro_95_cat"/>
    <property type="match status" value="1"/>
</dbReference>
<feature type="domain" description="Glycosyl hydrolase family 95 catalytic" evidence="4">
    <location>
        <begin position="309"/>
        <end position="726"/>
    </location>
</feature>
<dbReference type="PANTHER" id="PTHR31084">
    <property type="entry name" value="ALPHA-L-FUCOSIDASE 2"/>
    <property type="match status" value="1"/>
</dbReference>
<evidence type="ECO:0000313" key="5">
    <source>
        <dbReference type="EMBL" id="TWI69506.1"/>
    </source>
</evidence>
<comment type="caution">
    <text evidence="5">The sequence shown here is derived from an EMBL/GenBank/DDBJ whole genome shotgun (WGS) entry which is preliminary data.</text>
</comment>
<dbReference type="InterPro" id="IPR054363">
    <property type="entry name" value="GH95_cat"/>
</dbReference>
<dbReference type="Gene3D" id="1.50.10.10">
    <property type="match status" value="1"/>
</dbReference>
<dbReference type="InterPro" id="IPR008928">
    <property type="entry name" value="6-hairpin_glycosidase_sf"/>
</dbReference>
<dbReference type="InterPro" id="IPR016518">
    <property type="entry name" value="Alpha-L-fucosidase"/>
</dbReference>
<keyword evidence="1" id="KW-0732">Signal</keyword>
<dbReference type="Gene3D" id="2.60.40.1180">
    <property type="entry name" value="Golgi alpha-mannosidase II"/>
    <property type="match status" value="1"/>
</dbReference>
<dbReference type="InterPro" id="IPR013780">
    <property type="entry name" value="Glyco_hydro_b"/>
</dbReference>
<dbReference type="EMBL" id="VLLB01000001">
    <property type="protein sequence ID" value="TWI69506.1"/>
    <property type="molecule type" value="Genomic_DNA"/>
</dbReference>
<dbReference type="OrthoDB" id="9802600at2"/>
<evidence type="ECO:0000259" key="3">
    <source>
        <dbReference type="Pfam" id="PF21307"/>
    </source>
</evidence>
<proteinExistence type="predicted"/>
<name>A0A562RM22_9BURK</name>
<evidence type="ECO:0000313" key="6">
    <source>
        <dbReference type="Proteomes" id="UP000318431"/>
    </source>
</evidence>
<dbReference type="InterPro" id="IPR012341">
    <property type="entry name" value="6hp_glycosidase-like_sf"/>
</dbReference>
<dbReference type="InterPro" id="IPR027414">
    <property type="entry name" value="GH95_N_dom"/>
</dbReference>
<keyword evidence="6" id="KW-1185">Reference proteome</keyword>
<protein>
    <submittedName>
        <fullName evidence="5">Alpha-L-fucosidase 2</fullName>
    </submittedName>
</protein>
<dbReference type="GO" id="GO:0005975">
    <property type="term" value="P:carbohydrate metabolic process"/>
    <property type="evidence" value="ECO:0007669"/>
    <property type="project" value="InterPro"/>
</dbReference>
<dbReference type="AlphaFoldDB" id="A0A562RM22"/>
<feature type="signal peptide" evidence="1">
    <location>
        <begin position="1"/>
        <end position="20"/>
    </location>
</feature>
<evidence type="ECO:0000256" key="1">
    <source>
        <dbReference type="SAM" id="SignalP"/>
    </source>
</evidence>
<evidence type="ECO:0000259" key="4">
    <source>
        <dbReference type="Pfam" id="PF22124"/>
    </source>
</evidence>
<dbReference type="PIRSF" id="PIRSF007663">
    <property type="entry name" value="UCP007663"/>
    <property type="match status" value="1"/>
</dbReference>
<dbReference type="PANTHER" id="PTHR31084:SF0">
    <property type="entry name" value="ALPHA-L-FUCOSIDASE 2"/>
    <property type="match status" value="1"/>
</dbReference>
<dbReference type="Proteomes" id="UP000318431">
    <property type="component" value="Unassembled WGS sequence"/>
</dbReference>
<dbReference type="GO" id="GO:0004560">
    <property type="term" value="F:alpha-L-fucosidase activity"/>
    <property type="evidence" value="ECO:0007669"/>
    <property type="project" value="InterPro"/>
</dbReference>
<feature type="domain" description="Glycosyl hydrolase family 95 N-terminal" evidence="2">
    <location>
        <begin position="31"/>
        <end position="280"/>
    </location>
</feature>